<feature type="compositionally biased region" description="Polar residues" evidence="3">
    <location>
        <begin position="1"/>
        <end position="17"/>
    </location>
</feature>
<dbReference type="GO" id="GO:0016405">
    <property type="term" value="F:CoA-ligase activity"/>
    <property type="evidence" value="ECO:0007669"/>
    <property type="project" value="TreeGrafter"/>
</dbReference>
<evidence type="ECO:0000259" key="4">
    <source>
        <dbReference type="Pfam" id="PF00501"/>
    </source>
</evidence>
<dbReference type="PANTHER" id="PTHR24096">
    <property type="entry name" value="LONG-CHAIN-FATTY-ACID--COA LIGASE"/>
    <property type="match status" value="1"/>
</dbReference>
<dbReference type="Pfam" id="PF00501">
    <property type="entry name" value="AMP-binding"/>
    <property type="match status" value="1"/>
</dbReference>
<evidence type="ECO:0000256" key="3">
    <source>
        <dbReference type="SAM" id="MobiDB-lite"/>
    </source>
</evidence>
<feature type="compositionally biased region" description="Low complexity" evidence="3">
    <location>
        <begin position="18"/>
        <end position="32"/>
    </location>
</feature>
<dbReference type="Proteomes" id="UP001153069">
    <property type="component" value="Unassembled WGS sequence"/>
</dbReference>
<protein>
    <submittedName>
        <fullName evidence="5">AMP-binding enzyme</fullName>
    </submittedName>
</protein>
<keyword evidence="6" id="KW-1185">Reference proteome</keyword>
<dbReference type="EMBL" id="CAICTM010001017">
    <property type="protein sequence ID" value="CAB9519464.1"/>
    <property type="molecule type" value="Genomic_DNA"/>
</dbReference>
<comment type="caution">
    <text evidence="5">The sequence shown here is derived from an EMBL/GenBank/DDBJ whole genome shotgun (WGS) entry which is preliminary data.</text>
</comment>
<reference evidence="5" key="1">
    <citation type="submission" date="2020-06" db="EMBL/GenBank/DDBJ databases">
        <authorList>
            <consortium name="Plant Systems Biology data submission"/>
        </authorList>
    </citation>
    <scope>NUCLEOTIDE SEQUENCE</scope>
    <source>
        <strain evidence="5">D6</strain>
    </source>
</reference>
<gene>
    <name evidence="5" type="ORF">SEMRO_1019_G231970.1</name>
</gene>
<evidence type="ECO:0000256" key="1">
    <source>
        <dbReference type="ARBA" id="ARBA00006432"/>
    </source>
</evidence>
<dbReference type="AlphaFoldDB" id="A0A9N8EHW4"/>
<dbReference type="InterPro" id="IPR000873">
    <property type="entry name" value="AMP-dep_synth/lig_dom"/>
</dbReference>
<sequence length="660" mass="72672">MSTTTATEIPEQALQSATTKPTMTTSSPSSKSGAPFDLETTLTYDSIEYWAKKDPKRTALVITDKQWQVDKEAKLKGKHTVGNPKEWTVVTYEDFYALVNRFRVALHQAGIPLPKPGQRPYKILLLFAPSNRAQVLALLIAMQATGCIFLFGGRPEDFGGLKGFLATMLRLEPDIVIANRVVHTIFRTLCMTLKYKKKVKWIKGTVLTKKAPKLTPATLQEYEQHKADRAKAISLDTVATIMFSSGTTGPPSPIEITHRMLCFQAAGYAEMLQNHLGKDLYQENTTTTTSGARRDGPWISTHIFVNFVMLDVVCGGTAVMQPMGIAAPDKTVDADMLLTVWDHFNTQICSAPPALWTRLIKLKRQRDQQPGNKPLVQDLKLAFVGGAETSASFARDMAKEFIRPSQDGSKSGVYRVYGTTQVLPIAMASDTEICQAEDAHRYCEKGYGVLLGSVVDGLDVTIDKEKFESKGGKSKLAMASLPDVEIGELCVLGEAVSPSMEIASQPSGKVPTYIFRSGDICYLEPTTQNIYFMGRMAQAVDCGSEMGKVPPVGVEMVALETKTVHRCAFVGVPRKDGTVSPTLVVQFEDPKHGDVEAARKAIRTALEGSVWAPILKHCSNLSVVVYPKVWPVDHRHSSKTNRFMLRDWAAKTDSKKFHSV</sequence>
<accession>A0A9N8EHW4</accession>
<dbReference type="OrthoDB" id="10253869at2759"/>
<proteinExistence type="inferred from homology"/>
<feature type="domain" description="AMP-dependent synthetase/ligase" evidence="4">
    <location>
        <begin position="51"/>
        <end position="496"/>
    </location>
</feature>
<dbReference type="SUPFAM" id="SSF56801">
    <property type="entry name" value="Acetyl-CoA synthetase-like"/>
    <property type="match status" value="1"/>
</dbReference>
<evidence type="ECO:0000313" key="5">
    <source>
        <dbReference type="EMBL" id="CAB9519464.1"/>
    </source>
</evidence>
<dbReference type="PANTHER" id="PTHR24096:SF149">
    <property type="entry name" value="AMP-BINDING DOMAIN-CONTAINING PROTEIN-RELATED"/>
    <property type="match status" value="1"/>
</dbReference>
<name>A0A9N8EHW4_9STRA</name>
<feature type="region of interest" description="Disordered" evidence="3">
    <location>
        <begin position="1"/>
        <end position="35"/>
    </location>
</feature>
<keyword evidence="2" id="KW-0436">Ligase</keyword>
<dbReference type="InterPro" id="IPR042099">
    <property type="entry name" value="ANL_N_sf"/>
</dbReference>
<evidence type="ECO:0000313" key="6">
    <source>
        <dbReference type="Proteomes" id="UP001153069"/>
    </source>
</evidence>
<dbReference type="Gene3D" id="3.40.50.12780">
    <property type="entry name" value="N-terminal domain of ligase-like"/>
    <property type="match status" value="1"/>
</dbReference>
<organism evidence="5 6">
    <name type="scientific">Seminavis robusta</name>
    <dbReference type="NCBI Taxonomy" id="568900"/>
    <lineage>
        <taxon>Eukaryota</taxon>
        <taxon>Sar</taxon>
        <taxon>Stramenopiles</taxon>
        <taxon>Ochrophyta</taxon>
        <taxon>Bacillariophyta</taxon>
        <taxon>Bacillariophyceae</taxon>
        <taxon>Bacillariophycidae</taxon>
        <taxon>Naviculales</taxon>
        <taxon>Naviculaceae</taxon>
        <taxon>Seminavis</taxon>
    </lineage>
</organism>
<evidence type="ECO:0000256" key="2">
    <source>
        <dbReference type="ARBA" id="ARBA00022598"/>
    </source>
</evidence>
<comment type="similarity">
    <text evidence="1">Belongs to the ATP-dependent AMP-binding enzyme family.</text>
</comment>